<evidence type="ECO:0000256" key="4">
    <source>
        <dbReference type="ARBA" id="ARBA00022525"/>
    </source>
</evidence>
<dbReference type="AlphaFoldDB" id="A0A3L8DNR7"/>
<gene>
    <name evidence="10" type="ORF">DMN91_006470</name>
</gene>
<sequence length="225" mass="25456">MLRRNICLCMLLLIFSIAIRFGDCQNDCDTEDAPGSVRTRLSWLERFLNGLMRPIEDAGNIMGNIIGHIRPRNNTQPNNRRSLSDILNRFEEQIHVIFPGTLWCGSGDIARKDDDLGLLKRTDACCRAHDKCQSNILAGDTEVNLKNNGIFTRSACSCDEEFYNCLKNASSPFATKIGTMYFDILQPQCFSCMCPTEDCALDDGTECKGHCTKYQWVSSPRFIQF</sequence>
<dbReference type="GO" id="GO:0016042">
    <property type="term" value="P:lipid catabolic process"/>
    <property type="evidence" value="ECO:0007669"/>
    <property type="project" value="UniProtKB-KW"/>
</dbReference>
<evidence type="ECO:0000313" key="10">
    <source>
        <dbReference type="EMBL" id="RLU22090.1"/>
    </source>
</evidence>
<evidence type="ECO:0000313" key="11">
    <source>
        <dbReference type="Proteomes" id="UP000279307"/>
    </source>
</evidence>
<comment type="subcellular location">
    <subcellularLocation>
        <location evidence="2">Secreted</location>
    </subcellularLocation>
</comment>
<evidence type="ECO:0000256" key="8">
    <source>
        <dbReference type="SAM" id="SignalP"/>
    </source>
</evidence>
<proteinExistence type="predicted"/>
<comment type="cofactor">
    <cofactor evidence="1">
        <name>Ca(2+)</name>
        <dbReference type="ChEBI" id="CHEBI:29108"/>
    </cofactor>
</comment>
<dbReference type="GO" id="GO:0006644">
    <property type="term" value="P:phospholipid metabolic process"/>
    <property type="evidence" value="ECO:0007669"/>
    <property type="project" value="InterPro"/>
</dbReference>
<dbReference type="GO" id="GO:0050482">
    <property type="term" value="P:arachidonate secretion"/>
    <property type="evidence" value="ECO:0007669"/>
    <property type="project" value="InterPro"/>
</dbReference>
<name>A0A3L8DNR7_OOCBI</name>
<dbReference type="Gene3D" id="1.20.90.10">
    <property type="entry name" value="Phospholipase A2 domain"/>
    <property type="match status" value="1"/>
</dbReference>
<evidence type="ECO:0000256" key="7">
    <source>
        <dbReference type="ARBA" id="ARBA00029903"/>
    </source>
</evidence>
<dbReference type="EMBL" id="QOIP01000006">
    <property type="protein sequence ID" value="RLU22090.1"/>
    <property type="molecule type" value="Genomic_DNA"/>
</dbReference>
<evidence type="ECO:0000256" key="5">
    <source>
        <dbReference type="ARBA" id="ARBA00022963"/>
    </source>
</evidence>
<dbReference type="InterPro" id="IPR016090">
    <property type="entry name" value="PLA2-like_dom"/>
</dbReference>
<dbReference type="OrthoDB" id="8187220at2759"/>
<evidence type="ECO:0000256" key="6">
    <source>
        <dbReference type="ARBA" id="ARBA00023098"/>
    </source>
</evidence>
<keyword evidence="8" id="KW-0732">Signal</keyword>
<feature type="chain" id="PRO_5018058118" description="phospholipase A2" evidence="8">
    <location>
        <begin position="25"/>
        <end position="225"/>
    </location>
</feature>
<dbReference type="SUPFAM" id="SSF48619">
    <property type="entry name" value="Phospholipase A2, PLA2"/>
    <property type="match status" value="1"/>
</dbReference>
<dbReference type="InterPro" id="IPR033113">
    <property type="entry name" value="PLA2_histidine"/>
</dbReference>
<reference evidence="10 11" key="1">
    <citation type="journal article" date="2018" name="Genome Res.">
        <title>The genomic architecture and molecular evolution of ant odorant receptors.</title>
        <authorList>
            <person name="McKenzie S.K."/>
            <person name="Kronauer D.J.C."/>
        </authorList>
    </citation>
    <scope>NUCLEOTIDE SEQUENCE [LARGE SCALE GENOMIC DNA]</scope>
    <source>
        <strain evidence="10">Clonal line C1</strain>
    </source>
</reference>
<evidence type="ECO:0000256" key="3">
    <source>
        <dbReference type="ARBA" id="ARBA00013278"/>
    </source>
</evidence>
<keyword evidence="6" id="KW-0443">Lipid metabolism</keyword>
<feature type="signal peptide" evidence="8">
    <location>
        <begin position="1"/>
        <end position="24"/>
    </location>
</feature>
<dbReference type="GO" id="GO:0005576">
    <property type="term" value="C:extracellular region"/>
    <property type="evidence" value="ECO:0007669"/>
    <property type="project" value="UniProtKB-SubCell"/>
</dbReference>
<dbReference type="InterPro" id="IPR036444">
    <property type="entry name" value="PLipase_A2_dom_sf"/>
</dbReference>
<accession>A0A3L8DNR7</accession>
<keyword evidence="5" id="KW-0442">Lipid degradation</keyword>
<dbReference type="PANTHER" id="PTHR12253">
    <property type="entry name" value="RH14732P"/>
    <property type="match status" value="1"/>
</dbReference>
<evidence type="ECO:0000256" key="1">
    <source>
        <dbReference type="ARBA" id="ARBA00001913"/>
    </source>
</evidence>
<keyword evidence="4" id="KW-0964">Secreted</keyword>
<dbReference type="PROSITE" id="PS00118">
    <property type="entry name" value="PA2_HIS"/>
    <property type="match status" value="1"/>
</dbReference>
<comment type="caution">
    <text evidence="10">The sequence shown here is derived from an EMBL/GenBank/DDBJ whole genome shotgun (WGS) entry which is preliminary data.</text>
</comment>
<dbReference type="Pfam" id="PF05826">
    <property type="entry name" value="Phospholip_A2_2"/>
    <property type="match status" value="1"/>
</dbReference>
<evidence type="ECO:0000256" key="2">
    <source>
        <dbReference type="ARBA" id="ARBA00004613"/>
    </source>
</evidence>
<dbReference type="Proteomes" id="UP000279307">
    <property type="component" value="Chromosome 6"/>
</dbReference>
<evidence type="ECO:0000259" key="9">
    <source>
        <dbReference type="Pfam" id="PF05826"/>
    </source>
</evidence>
<organism evidence="10 11">
    <name type="scientific">Ooceraea biroi</name>
    <name type="common">Clonal raider ant</name>
    <name type="synonym">Cerapachys biroi</name>
    <dbReference type="NCBI Taxonomy" id="2015173"/>
    <lineage>
        <taxon>Eukaryota</taxon>
        <taxon>Metazoa</taxon>
        <taxon>Ecdysozoa</taxon>
        <taxon>Arthropoda</taxon>
        <taxon>Hexapoda</taxon>
        <taxon>Insecta</taxon>
        <taxon>Pterygota</taxon>
        <taxon>Neoptera</taxon>
        <taxon>Endopterygota</taxon>
        <taxon>Hymenoptera</taxon>
        <taxon>Apocrita</taxon>
        <taxon>Aculeata</taxon>
        <taxon>Formicoidea</taxon>
        <taxon>Formicidae</taxon>
        <taxon>Dorylinae</taxon>
        <taxon>Ooceraea</taxon>
    </lineage>
</organism>
<dbReference type="GO" id="GO:0004623">
    <property type="term" value="F:phospholipase A2 activity"/>
    <property type="evidence" value="ECO:0007669"/>
    <property type="project" value="UniProtKB-EC"/>
</dbReference>
<dbReference type="EC" id="3.1.1.4" evidence="3"/>
<feature type="domain" description="Phospholipase A2-like central" evidence="9">
    <location>
        <begin position="97"/>
        <end position="191"/>
    </location>
</feature>
<protein>
    <recommendedName>
        <fullName evidence="3">phospholipase A2</fullName>
        <ecNumber evidence="3">3.1.1.4</ecNumber>
    </recommendedName>
    <alternativeName>
        <fullName evidence="7">Phosphatidylcholine 2-acylhydrolase</fullName>
    </alternativeName>
</protein>